<dbReference type="PANTHER" id="PTHR42188">
    <property type="entry name" value="23S RRNA-SPECIFIC ENDONUCLEASE VAPC20"/>
    <property type="match status" value="1"/>
</dbReference>
<evidence type="ECO:0000313" key="1">
    <source>
        <dbReference type="EMBL" id="KGF72823.1"/>
    </source>
</evidence>
<dbReference type="SUPFAM" id="SSF88723">
    <property type="entry name" value="PIN domain-like"/>
    <property type="match status" value="1"/>
</dbReference>
<reference evidence="1 2" key="1">
    <citation type="journal article" date="2014" name="Mol. Ecol.">
        <title>Evolution of Synechococcus.</title>
        <authorList>
            <person name="Dvorak P."/>
            <person name="Casamatta D."/>
            <person name="Hasler P."/>
            <person name="Poulickova A."/>
            <person name="Ondrej V."/>
            <person name="Sanges R."/>
        </authorList>
    </citation>
    <scope>NUCLEOTIDE SEQUENCE [LARGE SCALE GENOMIC DNA]</scope>
    <source>
        <strain evidence="1 2">CAUP A 1101</strain>
    </source>
</reference>
<dbReference type="Gene3D" id="3.40.50.1010">
    <property type="entry name" value="5'-nuclease"/>
    <property type="match status" value="1"/>
</dbReference>
<name>A0A098TPR5_9CYAN</name>
<comment type="caution">
    <text evidence="1">The sequence shown here is derived from an EMBL/GenBank/DDBJ whole genome shotgun (WGS) entry which is preliminary data.</text>
</comment>
<dbReference type="STRING" id="1497020.DO97_03535"/>
<protein>
    <submittedName>
        <fullName evidence="1">DNA-binding protein</fullName>
    </submittedName>
</protein>
<organism evidence="1 2">
    <name type="scientific">Neosynechococcus sphagnicola sy1</name>
    <dbReference type="NCBI Taxonomy" id="1497020"/>
    <lineage>
        <taxon>Bacteria</taxon>
        <taxon>Bacillati</taxon>
        <taxon>Cyanobacteriota</taxon>
        <taxon>Cyanophyceae</taxon>
        <taxon>Neosynechococcales</taxon>
        <taxon>Neosynechococcaceae</taxon>
        <taxon>Neosynechococcus</taxon>
    </lineage>
</organism>
<dbReference type="EMBL" id="JJML01000017">
    <property type="protein sequence ID" value="KGF72823.1"/>
    <property type="molecule type" value="Genomic_DNA"/>
</dbReference>
<keyword evidence="2" id="KW-1185">Reference proteome</keyword>
<dbReference type="RefSeq" id="WP_193365065.1">
    <property type="nucleotide sequence ID" value="NZ_JJML01000017.1"/>
</dbReference>
<keyword evidence="1" id="KW-0238">DNA-binding</keyword>
<gene>
    <name evidence="1" type="ORF">DO97_03535</name>
</gene>
<dbReference type="InterPro" id="IPR039018">
    <property type="entry name" value="VapC20-like"/>
</dbReference>
<dbReference type="InterPro" id="IPR029060">
    <property type="entry name" value="PIN-like_dom_sf"/>
</dbReference>
<proteinExistence type="predicted"/>
<sequence length="131" mass="15136">MIFVDTGAWFASIVPADTDYQIASTWFNQNTQPLITTDYVIDETLTLLRMRRENQRAIALGDGFFSGTLATIHYLSKTEIQQAWQVFRQFSDKDWSFTDCTSKVVIEKLKLTQAFAFDHHFRQFASITVLP</sequence>
<dbReference type="PANTHER" id="PTHR42188:SF1">
    <property type="entry name" value="23S RRNA-SPECIFIC ENDONUCLEASE VAPC20"/>
    <property type="match status" value="1"/>
</dbReference>
<evidence type="ECO:0000313" key="2">
    <source>
        <dbReference type="Proteomes" id="UP000030170"/>
    </source>
</evidence>
<accession>A0A098TPR5</accession>
<dbReference type="AlphaFoldDB" id="A0A098TPR5"/>
<dbReference type="GO" id="GO:0003677">
    <property type="term" value="F:DNA binding"/>
    <property type="evidence" value="ECO:0007669"/>
    <property type="project" value="UniProtKB-KW"/>
</dbReference>
<dbReference type="Proteomes" id="UP000030170">
    <property type="component" value="Unassembled WGS sequence"/>
</dbReference>
<dbReference type="GO" id="GO:0004521">
    <property type="term" value="F:RNA endonuclease activity"/>
    <property type="evidence" value="ECO:0007669"/>
    <property type="project" value="InterPro"/>
</dbReference>
<dbReference type="GO" id="GO:0016075">
    <property type="term" value="P:rRNA catabolic process"/>
    <property type="evidence" value="ECO:0007669"/>
    <property type="project" value="TreeGrafter"/>
</dbReference>